<dbReference type="GO" id="GO:0016197">
    <property type="term" value="P:endosomal transport"/>
    <property type="evidence" value="ECO:0007669"/>
    <property type="project" value="TreeGrafter"/>
</dbReference>
<dbReference type="PANTHER" id="PTHR34009">
    <property type="entry name" value="PROTEIN STAR"/>
    <property type="match status" value="1"/>
</dbReference>
<keyword evidence="4" id="KW-0489">Methyltransferase</keyword>
<keyword evidence="5" id="KW-1185">Reference proteome</keyword>
<dbReference type="Proteomes" id="UP000192257">
    <property type="component" value="Unassembled WGS sequence"/>
</dbReference>
<name>A0A1X0NRE9_9TRYP</name>
<dbReference type="InterPro" id="IPR053202">
    <property type="entry name" value="EGF_Rcpt_Signaling_Reg"/>
</dbReference>
<evidence type="ECO:0000259" key="3">
    <source>
        <dbReference type="Pfam" id="PF05050"/>
    </source>
</evidence>
<dbReference type="PANTHER" id="PTHR34009:SF2">
    <property type="entry name" value="PROTEIN STAR"/>
    <property type="match status" value="1"/>
</dbReference>
<evidence type="ECO:0000256" key="2">
    <source>
        <dbReference type="SAM" id="Phobius"/>
    </source>
</evidence>
<keyword evidence="2" id="KW-0472">Membrane</keyword>
<accession>A0A1X0NRE9</accession>
<feature type="compositionally biased region" description="Low complexity" evidence="1">
    <location>
        <begin position="387"/>
        <end position="408"/>
    </location>
</feature>
<dbReference type="GO" id="GO:0006888">
    <property type="term" value="P:endoplasmic reticulum to Golgi vesicle-mediated transport"/>
    <property type="evidence" value="ECO:0007669"/>
    <property type="project" value="TreeGrafter"/>
</dbReference>
<dbReference type="GO" id="GO:0005794">
    <property type="term" value="C:Golgi apparatus"/>
    <property type="evidence" value="ECO:0007669"/>
    <property type="project" value="TreeGrafter"/>
</dbReference>
<dbReference type="SUPFAM" id="SSF53335">
    <property type="entry name" value="S-adenosyl-L-methionine-dependent methyltransferases"/>
    <property type="match status" value="1"/>
</dbReference>
<dbReference type="RefSeq" id="XP_028880746.1">
    <property type="nucleotide sequence ID" value="XM_029027869.1"/>
</dbReference>
<dbReference type="EMBL" id="NBCO01000026">
    <property type="protein sequence ID" value="ORC86680.1"/>
    <property type="molecule type" value="Genomic_DNA"/>
</dbReference>
<dbReference type="Gene3D" id="3.40.50.150">
    <property type="entry name" value="Vaccinia Virus protein VP39"/>
    <property type="match status" value="1"/>
</dbReference>
<evidence type="ECO:0000313" key="4">
    <source>
        <dbReference type="EMBL" id="ORC86680.1"/>
    </source>
</evidence>
<reference evidence="4 5" key="1">
    <citation type="submission" date="2017-03" db="EMBL/GenBank/DDBJ databases">
        <title>An alternative strategy for trypanosome survival in the mammalian bloodstream revealed through genome and transcriptome analysis of the ubiquitous bovine parasite Trypanosoma (Megatrypanum) theileri.</title>
        <authorList>
            <person name="Kelly S."/>
            <person name="Ivens A."/>
            <person name="Mott A."/>
            <person name="O'Neill E."/>
            <person name="Emms D."/>
            <person name="Macleod O."/>
            <person name="Voorheis P."/>
            <person name="Matthews J."/>
            <person name="Matthews K."/>
            <person name="Carrington M."/>
        </authorList>
    </citation>
    <scope>NUCLEOTIDE SEQUENCE [LARGE SCALE GENOMIC DNA]</scope>
    <source>
        <strain evidence="4">Edinburgh</strain>
    </source>
</reference>
<dbReference type="GO" id="GO:0031902">
    <property type="term" value="C:late endosome membrane"/>
    <property type="evidence" value="ECO:0007669"/>
    <property type="project" value="TreeGrafter"/>
</dbReference>
<dbReference type="InterPro" id="IPR029063">
    <property type="entry name" value="SAM-dependent_MTases_sf"/>
</dbReference>
<dbReference type="InterPro" id="IPR006342">
    <property type="entry name" value="FkbM_mtfrase"/>
</dbReference>
<dbReference type="OrthoDB" id="2154188at2759"/>
<dbReference type="STRING" id="67003.A0A1X0NRE9"/>
<protein>
    <submittedName>
        <fullName evidence="4">Putative methyltransferase</fullName>
    </submittedName>
</protein>
<sequence length="457" mass="52228">MNPKNSEEGRGKRLRYKIHLFLQCCILLAALISIIGVIRTIDFLKDDEDPLARITQEIIYQGPKLKKPDDWIIENNLTGDKAAVAREVFKLKCFNSQHMEDLIMLQRFLGNVTNGFFIELGAFDGMSFSSTYFFERFMNWSGLLIEASPVSIAEHRQYYASARPRSEYIEGAVCAGLESLTSFVPSTSTSKANNIKGVSSSVKDSNHTHYLTHVTYGGCKPCSQILELLSPEQQEYLRQKCRRARETHGSSSLSRKISHLTQGRCLLTRIKCIRLDEVLRRRCVLKVDLFILDVEGAELEVLRTVDLLHGPPIHYIIVELSGKVEWREREVRRLLRAAGFLPRGRIVLSELWENVNFNTALRYYIQRQRGHHGDKGNNACTAATRPSNSSNSNSNNNNNNNNNNNSNSGVLYGPHVSMDQYREWIKQCFVGNYTPAMFFRESTQQWIPPFHTIDEVK</sequence>
<dbReference type="GeneID" id="39987649"/>
<dbReference type="GO" id="GO:0005789">
    <property type="term" value="C:endoplasmic reticulum membrane"/>
    <property type="evidence" value="ECO:0007669"/>
    <property type="project" value="TreeGrafter"/>
</dbReference>
<dbReference type="GO" id="GO:0032259">
    <property type="term" value="P:methylation"/>
    <property type="evidence" value="ECO:0007669"/>
    <property type="project" value="UniProtKB-KW"/>
</dbReference>
<dbReference type="VEuPathDB" id="TriTrypDB:TM35_000261320"/>
<feature type="domain" description="Methyltransferase FkbM" evidence="3">
    <location>
        <begin position="120"/>
        <end position="340"/>
    </location>
</feature>
<feature type="transmembrane region" description="Helical" evidence="2">
    <location>
        <begin position="20"/>
        <end position="38"/>
    </location>
</feature>
<keyword evidence="2" id="KW-1133">Transmembrane helix</keyword>
<feature type="region of interest" description="Disordered" evidence="1">
    <location>
        <begin position="370"/>
        <end position="411"/>
    </location>
</feature>
<comment type="caution">
    <text evidence="4">The sequence shown here is derived from an EMBL/GenBank/DDBJ whole genome shotgun (WGS) entry which is preliminary data.</text>
</comment>
<gene>
    <name evidence="4" type="ORF">TM35_000261320</name>
</gene>
<organism evidence="4 5">
    <name type="scientific">Trypanosoma theileri</name>
    <dbReference type="NCBI Taxonomy" id="67003"/>
    <lineage>
        <taxon>Eukaryota</taxon>
        <taxon>Discoba</taxon>
        <taxon>Euglenozoa</taxon>
        <taxon>Kinetoplastea</taxon>
        <taxon>Metakinetoplastina</taxon>
        <taxon>Trypanosomatida</taxon>
        <taxon>Trypanosomatidae</taxon>
        <taxon>Trypanosoma</taxon>
    </lineage>
</organism>
<keyword evidence="4" id="KW-0808">Transferase</keyword>
<keyword evidence="2" id="KW-0812">Transmembrane</keyword>
<dbReference type="Pfam" id="PF05050">
    <property type="entry name" value="Methyltransf_21"/>
    <property type="match status" value="1"/>
</dbReference>
<dbReference type="GO" id="GO:0005886">
    <property type="term" value="C:plasma membrane"/>
    <property type="evidence" value="ECO:0007669"/>
    <property type="project" value="TreeGrafter"/>
</dbReference>
<dbReference type="GO" id="GO:0008168">
    <property type="term" value="F:methyltransferase activity"/>
    <property type="evidence" value="ECO:0007669"/>
    <property type="project" value="UniProtKB-KW"/>
</dbReference>
<evidence type="ECO:0000256" key="1">
    <source>
        <dbReference type="SAM" id="MobiDB-lite"/>
    </source>
</evidence>
<dbReference type="AlphaFoldDB" id="A0A1X0NRE9"/>
<proteinExistence type="predicted"/>
<evidence type="ECO:0000313" key="5">
    <source>
        <dbReference type="Proteomes" id="UP000192257"/>
    </source>
</evidence>